<organism evidence="2 3">
    <name type="scientific">Favolaschia claudopus</name>
    <dbReference type="NCBI Taxonomy" id="2862362"/>
    <lineage>
        <taxon>Eukaryota</taxon>
        <taxon>Fungi</taxon>
        <taxon>Dikarya</taxon>
        <taxon>Basidiomycota</taxon>
        <taxon>Agaricomycotina</taxon>
        <taxon>Agaricomycetes</taxon>
        <taxon>Agaricomycetidae</taxon>
        <taxon>Agaricales</taxon>
        <taxon>Marasmiineae</taxon>
        <taxon>Mycenaceae</taxon>
        <taxon>Favolaschia</taxon>
    </lineage>
</organism>
<dbReference type="EMBL" id="JAWWNJ010000035">
    <property type="protein sequence ID" value="KAK7024066.1"/>
    <property type="molecule type" value="Genomic_DNA"/>
</dbReference>
<name>A0AAW0BCC6_9AGAR</name>
<comment type="caution">
    <text evidence="2">The sequence shown here is derived from an EMBL/GenBank/DDBJ whole genome shotgun (WGS) entry which is preliminary data.</text>
</comment>
<dbReference type="Proteomes" id="UP001362999">
    <property type="component" value="Unassembled WGS sequence"/>
</dbReference>
<feature type="chain" id="PRO_5043979171" evidence="1">
    <location>
        <begin position="26"/>
        <end position="137"/>
    </location>
</feature>
<keyword evidence="1" id="KW-0732">Signal</keyword>
<evidence type="ECO:0000313" key="3">
    <source>
        <dbReference type="Proteomes" id="UP001362999"/>
    </source>
</evidence>
<evidence type="ECO:0000313" key="2">
    <source>
        <dbReference type="EMBL" id="KAK7024066.1"/>
    </source>
</evidence>
<accession>A0AAW0BCC6</accession>
<protein>
    <submittedName>
        <fullName evidence="2">Uncharacterized protein</fullName>
    </submittedName>
</protein>
<dbReference type="AlphaFoldDB" id="A0AAW0BCC6"/>
<evidence type="ECO:0000256" key="1">
    <source>
        <dbReference type="SAM" id="SignalP"/>
    </source>
</evidence>
<keyword evidence="3" id="KW-1185">Reference proteome</keyword>
<feature type="signal peptide" evidence="1">
    <location>
        <begin position="1"/>
        <end position="25"/>
    </location>
</feature>
<proteinExistence type="predicted"/>
<sequence>MARFGSLFFGLVAALFVSASPAARGLQPTPANPPWRNYQRSANRIAQNPLIFELTLDSVTSTAGINDTVYATFNHTFAKPVVGAIASLDIIPLGYLDLLNVDINIRALTINGKLGIPLVISGLHQKNVSTTYDLALS</sequence>
<reference evidence="2 3" key="1">
    <citation type="journal article" date="2024" name="J Genomics">
        <title>Draft genome sequencing and assembly of Favolaschia claudopus CIRM-BRFM 2984 isolated from oak limbs.</title>
        <authorList>
            <person name="Navarro D."/>
            <person name="Drula E."/>
            <person name="Chaduli D."/>
            <person name="Cazenave R."/>
            <person name="Ahrendt S."/>
            <person name="Wang J."/>
            <person name="Lipzen A."/>
            <person name="Daum C."/>
            <person name="Barry K."/>
            <person name="Grigoriev I.V."/>
            <person name="Favel A."/>
            <person name="Rosso M.N."/>
            <person name="Martin F."/>
        </authorList>
    </citation>
    <scope>NUCLEOTIDE SEQUENCE [LARGE SCALE GENOMIC DNA]</scope>
    <source>
        <strain evidence="2 3">CIRM-BRFM 2984</strain>
    </source>
</reference>
<gene>
    <name evidence="2" type="ORF">R3P38DRAFT_2956584</name>
</gene>